<gene>
    <name evidence="2" type="ORF">SCARUB_04674</name>
</gene>
<evidence type="ECO:0000313" key="2">
    <source>
        <dbReference type="EMBL" id="ODS30214.1"/>
    </source>
</evidence>
<protein>
    <recommendedName>
        <fullName evidence="1">Ribbon-helix-helix protein CopG domain-containing protein</fullName>
    </recommendedName>
</protein>
<dbReference type="Pfam" id="PF01402">
    <property type="entry name" value="RHH_1"/>
    <property type="match status" value="1"/>
</dbReference>
<dbReference type="GO" id="GO:0006355">
    <property type="term" value="P:regulation of DNA-templated transcription"/>
    <property type="evidence" value="ECO:0007669"/>
    <property type="project" value="InterPro"/>
</dbReference>
<organism evidence="2 3">
    <name type="scientific">Candidatus Scalindua rubra</name>
    <dbReference type="NCBI Taxonomy" id="1872076"/>
    <lineage>
        <taxon>Bacteria</taxon>
        <taxon>Pseudomonadati</taxon>
        <taxon>Planctomycetota</taxon>
        <taxon>Candidatus Brocadiia</taxon>
        <taxon>Candidatus Brocadiales</taxon>
        <taxon>Candidatus Scalinduaceae</taxon>
        <taxon>Candidatus Scalindua</taxon>
    </lineage>
</organism>
<reference evidence="2 3" key="1">
    <citation type="submission" date="2016-07" db="EMBL/GenBank/DDBJ databases">
        <title>Draft genome of Scalindua rubra, obtained from a brine-seawater interface in the Red Sea, sheds light on salt adaptation in anammox bacteria.</title>
        <authorList>
            <person name="Speth D.R."/>
            <person name="Lagkouvardos I."/>
            <person name="Wang Y."/>
            <person name="Qian P.-Y."/>
            <person name="Dutilh B.E."/>
            <person name="Jetten M.S."/>
        </authorList>
    </citation>
    <scope>NUCLEOTIDE SEQUENCE [LARGE SCALE GENOMIC DNA]</scope>
    <source>
        <strain evidence="2">BSI-1</strain>
    </source>
</reference>
<sequence>MRRTQLYLNDELYRFLSTLSRQENKSISELVRSAIAEKYLIKDTINKVDIVDRLAGIWKNREDMKNPGKYIRALRKNTRKKRLRNG</sequence>
<name>A0A1E3X5I2_9BACT</name>
<comment type="caution">
    <text evidence="2">The sequence shown here is derived from an EMBL/GenBank/DDBJ whole genome shotgun (WGS) entry which is preliminary data.</text>
</comment>
<dbReference type="Proteomes" id="UP000094056">
    <property type="component" value="Unassembled WGS sequence"/>
</dbReference>
<proteinExistence type="predicted"/>
<dbReference type="CDD" id="cd21631">
    <property type="entry name" value="RHH_CopG_NikR-like"/>
    <property type="match status" value="1"/>
</dbReference>
<dbReference type="EMBL" id="MAYW01000262">
    <property type="protein sequence ID" value="ODS30214.1"/>
    <property type="molecule type" value="Genomic_DNA"/>
</dbReference>
<feature type="domain" description="Ribbon-helix-helix protein CopG" evidence="1">
    <location>
        <begin position="2"/>
        <end position="39"/>
    </location>
</feature>
<evidence type="ECO:0000313" key="3">
    <source>
        <dbReference type="Proteomes" id="UP000094056"/>
    </source>
</evidence>
<dbReference type="AlphaFoldDB" id="A0A1E3X5I2"/>
<accession>A0A1E3X5I2</accession>
<dbReference type="InterPro" id="IPR002145">
    <property type="entry name" value="CopG"/>
</dbReference>
<evidence type="ECO:0000259" key="1">
    <source>
        <dbReference type="Pfam" id="PF01402"/>
    </source>
</evidence>